<evidence type="ECO:0000256" key="10">
    <source>
        <dbReference type="ARBA" id="ARBA00067801"/>
    </source>
</evidence>
<keyword evidence="4" id="KW-0547">Nucleotide-binding</keyword>
<evidence type="ECO:0000256" key="8">
    <source>
        <dbReference type="ARBA" id="ARBA00023289"/>
    </source>
</evidence>
<evidence type="ECO:0000256" key="3">
    <source>
        <dbReference type="ARBA" id="ARBA00022448"/>
    </source>
</evidence>
<dbReference type="PROSITE" id="PS51417">
    <property type="entry name" value="ARF"/>
    <property type="match status" value="1"/>
</dbReference>
<dbReference type="InterPro" id="IPR005225">
    <property type="entry name" value="Small_GTP-bd"/>
</dbReference>
<dbReference type="Proteomes" id="UP001066276">
    <property type="component" value="Chromosome 6"/>
</dbReference>
<dbReference type="GO" id="GO:0005525">
    <property type="term" value="F:GTP binding"/>
    <property type="evidence" value="ECO:0007669"/>
    <property type="project" value="UniProtKB-KW"/>
</dbReference>
<dbReference type="GO" id="GO:0003924">
    <property type="term" value="F:GTPase activity"/>
    <property type="evidence" value="ECO:0007669"/>
    <property type="project" value="InterPro"/>
</dbReference>
<dbReference type="InterPro" id="IPR027417">
    <property type="entry name" value="P-loop_NTPase"/>
</dbReference>
<dbReference type="GO" id="GO:0005770">
    <property type="term" value="C:late endosome"/>
    <property type="evidence" value="ECO:0007669"/>
    <property type="project" value="UniProtKB-ARBA"/>
</dbReference>
<evidence type="ECO:0000313" key="12">
    <source>
        <dbReference type="Proteomes" id="UP001066276"/>
    </source>
</evidence>
<dbReference type="GO" id="GO:0015031">
    <property type="term" value="P:protein transport"/>
    <property type="evidence" value="ECO:0007669"/>
    <property type="project" value="UniProtKB-KW"/>
</dbReference>
<keyword evidence="8" id="KW-0636">Prenylation</keyword>
<comment type="subcellular location">
    <subcellularLocation>
        <location evidence="1">Cytoplasmic vesicle</location>
        <location evidence="1">Phagosome membrane</location>
        <topology evidence="1">Lipid-anchor</topology>
        <orientation evidence="1">Cytoplasmic side</orientation>
    </subcellularLocation>
</comment>
<evidence type="ECO:0000256" key="2">
    <source>
        <dbReference type="ARBA" id="ARBA00006270"/>
    </source>
</evidence>
<dbReference type="PANTHER" id="PTHR47981:SF22">
    <property type="entry name" value="RAS-RELATED PROTEIN RAB-7B"/>
    <property type="match status" value="1"/>
</dbReference>
<evidence type="ECO:0000256" key="7">
    <source>
        <dbReference type="ARBA" id="ARBA00023288"/>
    </source>
</evidence>
<dbReference type="GO" id="GO:0030670">
    <property type="term" value="C:phagocytic vesicle membrane"/>
    <property type="evidence" value="ECO:0007669"/>
    <property type="project" value="UniProtKB-SubCell"/>
</dbReference>
<organism evidence="11 12">
    <name type="scientific">Pleurodeles waltl</name>
    <name type="common">Iberian ribbed newt</name>
    <dbReference type="NCBI Taxonomy" id="8319"/>
    <lineage>
        <taxon>Eukaryota</taxon>
        <taxon>Metazoa</taxon>
        <taxon>Chordata</taxon>
        <taxon>Craniata</taxon>
        <taxon>Vertebrata</taxon>
        <taxon>Euteleostomi</taxon>
        <taxon>Amphibia</taxon>
        <taxon>Batrachia</taxon>
        <taxon>Caudata</taxon>
        <taxon>Salamandroidea</taxon>
        <taxon>Salamandridae</taxon>
        <taxon>Pleurodelinae</taxon>
        <taxon>Pleurodeles</taxon>
    </lineage>
</organism>
<dbReference type="InterPro" id="IPR001806">
    <property type="entry name" value="Small_GTPase"/>
</dbReference>
<accession>A0AAV7QIY3</accession>
<dbReference type="PANTHER" id="PTHR47981">
    <property type="entry name" value="RAB FAMILY"/>
    <property type="match status" value="1"/>
</dbReference>
<keyword evidence="12" id="KW-1185">Reference proteome</keyword>
<comment type="similarity">
    <text evidence="2">Belongs to the small GTPase superfamily. Rab family.</text>
</comment>
<comment type="caution">
    <text evidence="11">The sequence shown here is derived from an EMBL/GenBank/DDBJ whole genome shotgun (WGS) entry which is preliminary data.</text>
</comment>
<dbReference type="AlphaFoldDB" id="A0AAV7QIY3"/>
<evidence type="ECO:0000256" key="5">
    <source>
        <dbReference type="ARBA" id="ARBA00022927"/>
    </source>
</evidence>
<dbReference type="PROSITE" id="PS51419">
    <property type="entry name" value="RAB"/>
    <property type="match status" value="1"/>
</dbReference>
<name>A0AAV7QIY3_PLEWA</name>
<evidence type="ECO:0000256" key="6">
    <source>
        <dbReference type="ARBA" id="ARBA00023134"/>
    </source>
</evidence>
<dbReference type="FunFam" id="3.40.50.300:FF:000751">
    <property type="entry name" value="Rab family GTPase, putative"/>
    <property type="match status" value="1"/>
</dbReference>
<dbReference type="SUPFAM" id="SSF52540">
    <property type="entry name" value="P-loop containing nucleoside triphosphate hydrolases"/>
    <property type="match status" value="1"/>
</dbReference>
<protein>
    <recommendedName>
        <fullName evidence="10">Ras-related protein Rab-7b</fullName>
    </recommendedName>
</protein>
<gene>
    <name evidence="11" type="ORF">NDU88_004621</name>
</gene>
<dbReference type="PROSITE" id="PS51421">
    <property type="entry name" value="RAS"/>
    <property type="match status" value="1"/>
</dbReference>
<proteinExistence type="inferred from homology"/>
<dbReference type="Pfam" id="PF00071">
    <property type="entry name" value="Ras"/>
    <property type="match status" value="1"/>
</dbReference>
<dbReference type="PROSITE" id="PS51420">
    <property type="entry name" value="RHO"/>
    <property type="match status" value="1"/>
</dbReference>
<dbReference type="PRINTS" id="PR00449">
    <property type="entry name" value="RASTRNSFRMNG"/>
</dbReference>
<dbReference type="GO" id="GO:0008333">
    <property type="term" value="P:endosome to lysosome transport"/>
    <property type="evidence" value="ECO:0007669"/>
    <property type="project" value="TreeGrafter"/>
</dbReference>
<keyword evidence="6" id="KW-0342">GTP-binding</keyword>
<evidence type="ECO:0000313" key="11">
    <source>
        <dbReference type="EMBL" id="KAJ1138230.1"/>
    </source>
</evidence>
<reference evidence="11" key="1">
    <citation type="journal article" date="2022" name="bioRxiv">
        <title>Sequencing and chromosome-scale assembly of the giantPleurodeles waltlgenome.</title>
        <authorList>
            <person name="Brown T."/>
            <person name="Elewa A."/>
            <person name="Iarovenko S."/>
            <person name="Subramanian E."/>
            <person name="Araus A.J."/>
            <person name="Petzold A."/>
            <person name="Susuki M."/>
            <person name="Suzuki K.-i.T."/>
            <person name="Hayashi T."/>
            <person name="Toyoda A."/>
            <person name="Oliveira C."/>
            <person name="Osipova E."/>
            <person name="Leigh N.D."/>
            <person name="Simon A."/>
            <person name="Yun M.H."/>
        </authorList>
    </citation>
    <scope>NUCLEOTIDE SEQUENCE</scope>
    <source>
        <strain evidence="11">20211129_DDA</strain>
        <tissue evidence="11">Liver</tissue>
    </source>
</reference>
<dbReference type="Gene3D" id="3.40.50.300">
    <property type="entry name" value="P-loop containing nucleotide triphosphate hydrolases"/>
    <property type="match status" value="1"/>
</dbReference>
<dbReference type="EMBL" id="JANPWB010000010">
    <property type="protein sequence ID" value="KAJ1138230.1"/>
    <property type="molecule type" value="Genomic_DNA"/>
</dbReference>
<dbReference type="GO" id="GO:0005764">
    <property type="term" value="C:lysosome"/>
    <property type="evidence" value="ECO:0007669"/>
    <property type="project" value="TreeGrafter"/>
</dbReference>
<keyword evidence="5" id="KW-0653">Protein transport</keyword>
<keyword evidence="7" id="KW-0449">Lipoprotein</keyword>
<sequence length="210" mass="24076">MPKPHVYMISSKKVDLKIVILGAAGTGKTSLLHRYVHKKFYNDYRTTLGAHVMSKNLEVDNTTLRLQIWDMGGQDRFQPMVTSFYKGSDACILTFDVTDAESFESLDYWRKNFLDNLRIPIEGFPIVLLGNKIDLEDRQVSKEKALSWCKERDASYFEVSAKNDVNVDQAFEKLAADAFQRYLESVQSFMTDSFKLTPAEDEPTKKSQCC</sequence>
<evidence type="ECO:0000256" key="4">
    <source>
        <dbReference type="ARBA" id="ARBA00022741"/>
    </source>
</evidence>
<evidence type="ECO:0000256" key="1">
    <source>
        <dbReference type="ARBA" id="ARBA00004616"/>
    </source>
</evidence>
<keyword evidence="3" id="KW-0813">Transport</keyword>
<dbReference type="SMART" id="SM00174">
    <property type="entry name" value="RHO"/>
    <property type="match status" value="1"/>
</dbReference>
<dbReference type="GO" id="GO:0002682">
    <property type="term" value="P:regulation of immune system process"/>
    <property type="evidence" value="ECO:0007669"/>
    <property type="project" value="UniProtKB-ARBA"/>
</dbReference>
<comment type="function">
    <text evidence="9">Controls vesicular trafficking from endosomes to the trans-Golgi network (TGN). Acts as a negative regulator of TLR9 signaling and can suppress TLR9-triggered TNFA, IL6, and IFNB production in macrophages by promoting TLR9 lysosomal degradation. Also negatively regulates TLR4 signaling in macrophages by promoting lysosomal degradation of TLR4. Promotes megakaryocytic differentiation by increasing NF-kappa-B-dependent IL6 production and subsequently enhancing the association of STAT3 with GATA1. Not involved in the regulation of the EGF- and EGFR degradation pathway.</text>
</comment>
<dbReference type="NCBIfam" id="TIGR00231">
    <property type="entry name" value="small_GTP"/>
    <property type="match status" value="1"/>
</dbReference>
<dbReference type="GO" id="GO:0090385">
    <property type="term" value="P:phagosome-lysosome fusion"/>
    <property type="evidence" value="ECO:0007669"/>
    <property type="project" value="TreeGrafter"/>
</dbReference>
<dbReference type="SMART" id="SM00173">
    <property type="entry name" value="RAS"/>
    <property type="match status" value="1"/>
</dbReference>
<dbReference type="SMART" id="SM00175">
    <property type="entry name" value="RAB"/>
    <property type="match status" value="1"/>
</dbReference>
<evidence type="ECO:0000256" key="9">
    <source>
        <dbReference type="ARBA" id="ARBA00058158"/>
    </source>
</evidence>
<dbReference type="SMART" id="SM00176">
    <property type="entry name" value="RAN"/>
    <property type="match status" value="1"/>
</dbReference>